<feature type="transmembrane region" description="Helical" evidence="1">
    <location>
        <begin position="123"/>
        <end position="143"/>
    </location>
</feature>
<keyword evidence="1" id="KW-1133">Transmembrane helix</keyword>
<accession>A0AAW1JSK7</accession>
<dbReference type="EMBL" id="JBDFQZ010000007">
    <property type="protein sequence ID" value="KAK9707362.1"/>
    <property type="molecule type" value="Genomic_DNA"/>
</dbReference>
<keyword evidence="1" id="KW-0472">Membrane</keyword>
<name>A0AAW1JSK7_SAPOF</name>
<feature type="transmembrane region" description="Helical" evidence="1">
    <location>
        <begin position="196"/>
        <end position="218"/>
    </location>
</feature>
<evidence type="ECO:0000313" key="3">
    <source>
        <dbReference type="Proteomes" id="UP001443914"/>
    </source>
</evidence>
<dbReference type="Proteomes" id="UP001443914">
    <property type="component" value="Unassembled WGS sequence"/>
</dbReference>
<dbReference type="PANTHER" id="PTHR36714:SF1">
    <property type="entry name" value="T23E23.1"/>
    <property type="match status" value="1"/>
</dbReference>
<dbReference type="PANTHER" id="PTHR36714">
    <property type="entry name" value="T23E23.1"/>
    <property type="match status" value="1"/>
</dbReference>
<organism evidence="2 3">
    <name type="scientific">Saponaria officinalis</name>
    <name type="common">Common soapwort</name>
    <name type="synonym">Lychnis saponaria</name>
    <dbReference type="NCBI Taxonomy" id="3572"/>
    <lineage>
        <taxon>Eukaryota</taxon>
        <taxon>Viridiplantae</taxon>
        <taxon>Streptophyta</taxon>
        <taxon>Embryophyta</taxon>
        <taxon>Tracheophyta</taxon>
        <taxon>Spermatophyta</taxon>
        <taxon>Magnoliopsida</taxon>
        <taxon>eudicotyledons</taxon>
        <taxon>Gunneridae</taxon>
        <taxon>Pentapetalae</taxon>
        <taxon>Caryophyllales</taxon>
        <taxon>Caryophyllaceae</taxon>
        <taxon>Caryophylleae</taxon>
        <taxon>Saponaria</taxon>
    </lineage>
</organism>
<evidence type="ECO:0000313" key="2">
    <source>
        <dbReference type="EMBL" id="KAK9707362.1"/>
    </source>
</evidence>
<dbReference type="AlphaFoldDB" id="A0AAW1JSK7"/>
<feature type="transmembrane region" description="Helical" evidence="1">
    <location>
        <begin position="282"/>
        <end position="307"/>
    </location>
</feature>
<sequence length="331" mass="38153">MDSEPDQISLLQSHDSGFPRQKPGIRNRVQHQKCIKILKSALKNITSDTKCMFLMILGTFPLLAFMVIYELNIRKFVDVISELLVQPSQTYYYNVDLDKFIFYDENEHSRKDVRSLLQIVPFYMIYTPLVELFSMTVVTKIAAQTYAAENDMVLCQKNKLKGILVTSLWVQLLSTSNIVGLFWTLANYYVLSSRDIYMNALLVGFHAVFFLAFLYKFLDWSAMWYMGIVVSVLEDEVGIEALEVSGYCRKHSRETRLGFQLMCVFFVYSVVVRLPLLFGGVLVNVIVVVLFCLGNLVKWVALVLYYYECKAQIFLKKVDEEVGKIVEIGEV</sequence>
<feature type="transmembrane region" description="Helical" evidence="1">
    <location>
        <begin position="51"/>
        <end position="69"/>
    </location>
</feature>
<protein>
    <submittedName>
        <fullName evidence="2">Uncharacterized protein</fullName>
    </submittedName>
</protein>
<gene>
    <name evidence="2" type="ORF">RND81_07G192400</name>
</gene>
<reference evidence="2" key="1">
    <citation type="submission" date="2024-03" db="EMBL/GenBank/DDBJ databases">
        <title>WGS assembly of Saponaria officinalis var. Norfolk2.</title>
        <authorList>
            <person name="Jenkins J."/>
            <person name="Shu S."/>
            <person name="Grimwood J."/>
            <person name="Barry K."/>
            <person name="Goodstein D."/>
            <person name="Schmutz J."/>
            <person name="Leebens-Mack J."/>
            <person name="Osbourn A."/>
        </authorList>
    </citation>
    <scope>NUCLEOTIDE SEQUENCE [LARGE SCALE GENOMIC DNA]</scope>
    <source>
        <strain evidence="2">JIC</strain>
    </source>
</reference>
<keyword evidence="3" id="KW-1185">Reference proteome</keyword>
<feature type="transmembrane region" description="Helical" evidence="1">
    <location>
        <begin position="257"/>
        <end position="276"/>
    </location>
</feature>
<proteinExistence type="predicted"/>
<feature type="transmembrane region" description="Helical" evidence="1">
    <location>
        <begin position="163"/>
        <end position="190"/>
    </location>
</feature>
<comment type="caution">
    <text evidence="2">The sequence shown here is derived from an EMBL/GenBank/DDBJ whole genome shotgun (WGS) entry which is preliminary data.</text>
</comment>
<keyword evidence="1" id="KW-0812">Transmembrane</keyword>
<evidence type="ECO:0000256" key="1">
    <source>
        <dbReference type="SAM" id="Phobius"/>
    </source>
</evidence>